<keyword evidence="9" id="KW-0175">Coiled coil</keyword>
<dbReference type="Gene3D" id="1.20.5.110">
    <property type="match status" value="1"/>
</dbReference>
<evidence type="ECO:0000256" key="3">
    <source>
        <dbReference type="ARBA" id="ARBA00022692"/>
    </source>
</evidence>
<evidence type="ECO:0000313" key="13">
    <source>
        <dbReference type="EMBL" id="KAL3677143.1"/>
    </source>
</evidence>
<dbReference type="InterPro" id="IPR001388">
    <property type="entry name" value="Synaptobrevin-like"/>
</dbReference>
<dbReference type="PANTHER" id="PTHR21136:SF168">
    <property type="entry name" value="VESICLE-ASSOCIATED MEMBRANE PROTEIN 9"/>
    <property type="match status" value="1"/>
</dbReference>
<dbReference type="InterPro" id="IPR010908">
    <property type="entry name" value="Longin_dom"/>
</dbReference>
<comment type="function">
    <text evidence="7">Involved in the targeting and/or fusion of transport vesicles to their target membrane.</text>
</comment>
<feature type="transmembrane region" description="Helical" evidence="10">
    <location>
        <begin position="199"/>
        <end position="218"/>
    </location>
</feature>
<dbReference type="SMART" id="SM01270">
    <property type="entry name" value="Longin"/>
    <property type="match status" value="1"/>
</dbReference>
<dbReference type="Gene3D" id="3.30.450.50">
    <property type="entry name" value="Longin domain"/>
    <property type="match status" value="1"/>
</dbReference>
<evidence type="ECO:0000256" key="6">
    <source>
        <dbReference type="ARBA" id="ARBA00023136"/>
    </source>
</evidence>
<comment type="similarity">
    <text evidence="1">Belongs to the synaptobrevin family.</text>
</comment>
<reference evidence="13 14" key="1">
    <citation type="submission" date="2024-09" db="EMBL/GenBank/DDBJ databases">
        <title>Chromosome-scale assembly of Riccia sorocarpa.</title>
        <authorList>
            <person name="Paukszto L."/>
        </authorList>
    </citation>
    <scope>NUCLEOTIDE SEQUENCE [LARGE SCALE GENOMIC DNA]</scope>
    <source>
        <strain evidence="13">LP-2024</strain>
        <tissue evidence="13">Aerial parts of the thallus</tissue>
    </source>
</reference>
<evidence type="ECO:0000256" key="1">
    <source>
        <dbReference type="ARBA" id="ARBA00008025"/>
    </source>
</evidence>
<evidence type="ECO:0000256" key="5">
    <source>
        <dbReference type="ARBA" id="ARBA00022989"/>
    </source>
</evidence>
<feature type="domain" description="V-SNARE coiled-coil homology" evidence="12">
    <location>
        <begin position="135"/>
        <end position="195"/>
    </location>
</feature>
<keyword evidence="6 10" id="KW-0472">Membrane</keyword>
<keyword evidence="3 10" id="KW-0812">Transmembrane</keyword>
<evidence type="ECO:0000256" key="2">
    <source>
        <dbReference type="ARBA" id="ARBA00022448"/>
    </source>
</evidence>
<evidence type="ECO:0000259" key="11">
    <source>
        <dbReference type="PROSITE" id="PS50859"/>
    </source>
</evidence>
<dbReference type="InterPro" id="IPR042855">
    <property type="entry name" value="V_SNARE_CC"/>
</dbReference>
<keyword evidence="2" id="KW-0813">Transport</keyword>
<dbReference type="GO" id="GO:0015031">
    <property type="term" value="P:protein transport"/>
    <property type="evidence" value="ECO:0007669"/>
    <property type="project" value="UniProtKB-KW"/>
</dbReference>
<evidence type="ECO:0000256" key="8">
    <source>
        <dbReference type="ARBA" id="ARBA00046280"/>
    </source>
</evidence>
<dbReference type="EMBL" id="JBJQOH010000008">
    <property type="protein sequence ID" value="KAL3677143.1"/>
    <property type="molecule type" value="Genomic_DNA"/>
</dbReference>
<evidence type="ECO:0008006" key="15">
    <source>
        <dbReference type="Google" id="ProtNLM"/>
    </source>
</evidence>
<evidence type="ECO:0000256" key="9">
    <source>
        <dbReference type="PROSITE-ProRule" id="PRU00290"/>
    </source>
</evidence>
<comment type="subcellular location">
    <subcellularLocation>
        <location evidence="8">Endomembrane system</location>
        <topology evidence="8">Single-pass type IV membrane protein</topology>
    </subcellularLocation>
</comment>
<evidence type="ECO:0000259" key="12">
    <source>
        <dbReference type="PROSITE" id="PS50892"/>
    </source>
</evidence>
<dbReference type="SUPFAM" id="SSF58038">
    <property type="entry name" value="SNARE fusion complex"/>
    <property type="match status" value="1"/>
</dbReference>
<dbReference type="Proteomes" id="UP001633002">
    <property type="component" value="Unassembled WGS sequence"/>
</dbReference>
<dbReference type="PROSITE" id="PS50859">
    <property type="entry name" value="LONGIN"/>
    <property type="match status" value="1"/>
</dbReference>
<keyword evidence="5 10" id="KW-1133">Transmembrane helix</keyword>
<accession>A0ABD3GD72</accession>
<comment type="caution">
    <text evidence="13">The sequence shown here is derived from an EMBL/GenBank/DDBJ whole genome shotgun (WGS) entry which is preliminary data.</text>
</comment>
<dbReference type="InterPro" id="IPR051097">
    <property type="entry name" value="Synaptobrevin-like_transport"/>
</dbReference>
<dbReference type="GO" id="GO:0005737">
    <property type="term" value="C:cytoplasm"/>
    <property type="evidence" value="ECO:0007669"/>
    <property type="project" value="UniProtKB-ARBA"/>
</dbReference>
<dbReference type="CDD" id="cd15843">
    <property type="entry name" value="R-SNARE"/>
    <property type="match status" value="1"/>
</dbReference>
<dbReference type="InterPro" id="IPR011012">
    <property type="entry name" value="Longin-like_dom_sf"/>
</dbReference>
<evidence type="ECO:0000256" key="7">
    <source>
        <dbReference type="ARBA" id="ARBA00037493"/>
    </source>
</evidence>
<dbReference type="FunFam" id="1.20.5.110:FF:000004">
    <property type="entry name" value="Vesicle-associated membrane protein 7"/>
    <property type="match status" value="1"/>
</dbReference>
<dbReference type="PRINTS" id="PR00219">
    <property type="entry name" value="SYNAPTOBREVN"/>
</dbReference>
<organism evidence="13 14">
    <name type="scientific">Riccia sorocarpa</name>
    <dbReference type="NCBI Taxonomy" id="122646"/>
    <lineage>
        <taxon>Eukaryota</taxon>
        <taxon>Viridiplantae</taxon>
        <taxon>Streptophyta</taxon>
        <taxon>Embryophyta</taxon>
        <taxon>Marchantiophyta</taxon>
        <taxon>Marchantiopsida</taxon>
        <taxon>Marchantiidae</taxon>
        <taxon>Marchantiales</taxon>
        <taxon>Ricciaceae</taxon>
        <taxon>Riccia</taxon>
    </lineage>
</organism>
<dbReference type="PANTHER" id="PTHR21136">
    <property type="entry name" value="SNARE PROTEINS"/>
    <property type="match status" value="1"/>
</dbReference>
<keyword evidence="4" id="KW-0653">Protein transport</keyword>
<dbReference type="PROSITE" id="PS50892">
    <property type="entry name" value="V_SNARE"/>
    <property type="match status" value="1"/>
</dbReference>
<evidence type="ECO:0000313" key="14">
    <source>
        <dbReference type="Proteomes" id="UP001633002"/>
    </source>
</evidence>
<evidence type="ECO:0000256" key="4">
    <source>
        <dbReference type="ARBA" id="ARBA00022927"/>
    </source>
</evidence>
<gene>
    <name evidence="13" type="ORF">R1sor_027091</name>
</gene>
<dbReference type="AlphaFoldDB" id="A0ABD3GD72"/>
<keyword evidence="14" id="KW-1185">Reference proteome</keyword>
<proteinExistence type="inferred from homology"/>
<evidence type="ECO:0000256" key="10">
    <source>
        <dbReference type="SAM" id="Phobius"/>
    </source>
</evidence>
<dbReference type="GO" id="GO:0012505">
    <property type="term" value="C:endomembrane system"/>
    <property type="evidence" value="ECO:0007669"/>
    <property type="project" value="UniProtKB-SubCell"/>
</dbReference>
<dbReference type="Pfam" id="PF00957">
    <property type="entry name" value="Synaptobrevin"/>
    <property type="match status" value="1"/>
</dbReference>
<protein>
    <recommendedName>
        <fullName evidence="15">Synaptobrevin-like protein</fullName>
    </recommendedName>
</protein>
<feature type="domain" description="Longin" evidence="11">
    <location>
        <begin position="12"/>
        <end position="119"/>
    </location>
</feature>
<dbReference type="FunFam" id="3.30.450.50:FF:000014">
    <property type="entry name" value="vesicle-associated membrane protein 727"/>
    <property type="match status" value="1"/>
</dbReference>
<dbReference type="SUPFAM" id="SSF64356">
    <property type="entry name" value="SNARE-like"/>
    <property type="match status" value="1"/>
</dbReference>
<sequence>MGATKTGLIYSFVARGSGQNVVVLAEYTSFEGNFKQIGLQCAQKLSGNNHSITYTCDRHTFNYLLEDGILYLVVAEEDFGRKIPFAYLNRIKDEFRKKHGGDVGKLEAHSLDKRFGPVIKEQMTYCVQHPEELDKVAKIQSQVQDVKGIMMQNIDKIIERHEKLEVIVDKAGNLANEADQYKRQTVVLKNKFWWKNMKAKMIVLLILIVIALVIWLSVCHGFTCSSGGGGNDNNNNGNNSNNGTNPGGECLFGLDRAPLRSYAAPD</sequence>
<dbReference type="Pfam" id="PF13774">
    <property type="entry name" value="Longin"/>
    <property type="match status" value="1"/>
</dbReference>
<dbReference type="CDD" id="cd14824">
    <property type="entry name" value="Longin"/>
    <property type="match status" value="1"/>
</dbReference>
<name>A0ABD3GD72_9MARC</name>